<dbReference type="InterPro" id="IPR013766">
    <property type="entry name" value="Thioredoxin_domain"/>
</dbReference>
<organism evidence="3 4">
    <name type="scientific">Cellvibrio japonicus (strain Ueda107)</name>
    <name type="common">Pseudomonas fluorescens subsp. cellulosa</name>
    <dbReference type="NCBI Taxonomy" id="498211"/>
    <lineage>
        <taxon>Bacteria</taxon>
        <taxon>Pseudomonadati</taxon>
        <taxon>Pseudomonadota</taxon>
        <taxon>Gammaproteobacteria</taxon>
        <taxon>Cellvibrionales</taxon>
        <taxon>Cellvibrionaceae</taxon>
        <taxon>Cellvibrio</taxon>
    </lineage>
</organism>
<dbReference type="STRING" id="498211.CJA_3158"/>
<reference evidence="3 4" key="1">
    <citation type="journal article" date="2008" name="J. Bacteriol.">
        <title>Insights into plant cell wall degradation from the genome sequence of the soil bacterium Cellvibrio japonicus.</title>
        <authorList>
            <person name="Deboy R.T."/>
            <person name="Mongodin E.F."/>
            <person name="Fouts D.E."/>
            <person name="Tailford L.E."/>
            <person name="Khouri H."/>
            <person name="Emerson J.B."/>
            <person name="Mohamoud Y."/>
            <person name="Watkins K."/>
            <person name="Henrissat B."/>
            <person name="Gilbert H.J."/>
            <person name="Nelson K.E."/>
        </authorList>
    </citation>
    <scope>NUCLEOTIDE SEQUENCE [LARGE SCALE GENOMIC DNA]</scope>
    <source>
        <strain evidence="3 4">Ueda107</strain>
    </source>
</reference>
<dbReference type="Pfam" id="PF00578">
    <property type="entry name" value="AhpC-TSA"/>
    <property type="match status" value="1"/>
</dbReference>
<dbReference type="CDD" id="cd02969">
    <property type="entry name" value="PRX_like1"/>
    <property type="match status" value="1"/>
</dbReference>
<feature type="chain" id="PRO_5002796514" description="Thioredoxin domain-containing protein" evidence="1">
    <location>
        <begin position="26"/>
        <end position="208"/>
    </location>
</feature>
<dbReference type="PANTHER" id="PTHR43640:SF1">
    <property type="entry name" value="THIOREDOXIN-DEPENDENT PEROXIREDOXIN"/>
    <property type="match status" value="1"/>
</dbReference>
<gene>
    <name evidence="3" type="ordered locus">CJA_3158</name>
</gene>
<dbReference type="PANTHER" id="PTHR43640">
    <property type="entry name" value="OS07G0260300 PROTEIN"/>
    <property type="match status" value="1"/>
</dbReference>
<dbReference type="HOGENOM" id="CLU_076204_3_0_6"/>
<keyword evidence="1" id="KW-0732">Signal</keyword>
<keyword evidence="4" id="KW-1185">Reference proteome</keyword>
<dbReference type="eggNOG" id="COG1225">
    <property type="taxonomic scope" value="Bacteria"/>
</dbReference>
<dbReference type="GO" id="GO:0016209">
    <property type="term" value="F:antioxidant activity"/>
    <property type="evidence" value="ECO:0007669"/>
    <property type="project" value="InterPro"/>
</dbReference>
<dbReference type="RefSeq" id="WP_012488735.1">
    <property type="nucleotide sequence ID" value="NC_010995.1"/>
</dbReference>
<evidence type="ECO:0000313" key="4">
    <source>
        <dbReference type="Proteomes" id="UP000001036"/>
    </source>
</evidence>
<dbReference type="InterPro" id="IPR047262">
    <property type="entry name" value="PRX-like1"/>
</dbReference>
<dbReference type="GO" id="GO:0016491">
    <property type="term" value="F:oxidoreductase activity"/>
    <property type="evidence" value="ECO:0007669"/>
    <property type="project" value="InterPro"/>
</dbReference>
<protein>
    <recommendedName>
        <fullName evidence="2">Thioredoxin domain-containing protein</fullName>
    </recommendedName>
</protein>
<sequence>MKLISRHLKPWAGFLAMSVSSLLFAPLVLAEAVPGKPAPDFSLEDANGKNHALADYKGKWVVLEWFNKDCPYVKKHYGSNNMQSLQAKYGEQVEWLTIISSAKGKQGYLEPAQAVKVKADHNMVSEALLLDPSGATGKAYGAKTTPHMYIINPDGQVVYAGAIDDNDSANPAVIPTSKNYVAAALDEALAGKPITTASTRPYGCSVKY</sequence>
<dbReference type="AlphaFoldDB" id="B3PDV5"/>
<evidence type="ECO:0000313" key="3">
    <source>
        <dbReference type="EMBL" id="ACE84182.1"/>
    </source>
</evidence>
<evidence type="ECO:0000256" key="1">
    <source>
        <dbReference type="SAM" id="SignalP"/>
    </source>
</evidence>
<dbReference type="Gene3D" id="3.40.30.10">
    <property type="entry name" value="Glutaredoxin"/>
    <property type="match status" value="1"/>
</dbReference>
<feature type="domain" description="Thioredoxin" evidence="2">
    <location>
        <begin position="32"/>
        <end position="186"/>
    </location>
</feature>
<dbReference type="InterPro" id="IPR000866">
    <property type="entry name" value="AhpC/TSA"/>
</dbReference>
<dbReference type="PROSITE" id="PS51352">
    <property type="entry name" value="THIOREDOXIN_2"/>
    <property type="match status" value="1"/>
</dbReference>
<accession>B3PDV5</accession>
<proteinExistence type="predicted"/>
<dbReference type="Proteomes" id="UP000001036">
    <property type="component" value="Chromosome"/>
</dbReference>
<dbReference type="EMBL" id="CP000934">
    <property type="protein sequence ID" value="ACE84182.1"/>
    <property type="molecule type" value="Genomic_DNA"/>
</dbReference>
<evidence type="ECO:0000259" key="2">
    <source>
        <dbReference type="PROSITE" id="PS51352"/>
    </source>
</evidence>
<dbReference type="InterPro" id="IPR036249">
    <property type="entry name" value="Thioredoxin-like_sf"/>
</dbReference>
<feature type="signal peptide" evidence="1">
    <location>
        <begin position="1"/>
        <end position="25"/>
    </location>
</feature>
<name>B3PDV5_CELJU</name>
<dbReference type="SUPFAM" id="SSF52833">
    <property type="entry name" value="Thioredoxin-like"/>
    <property type="match status" value="1"/>
</dbReference>
<dbReference type="KEGG" id="cja:CJA_3158"/>